<dbReference type="PANTHER" id="PTHR33284:SF1">
    <property type="entry name" value="RIBOSOMAL PROTEIN L25_GLN-TRNA SYNTHETASE, ANTI-CODON-BINDING DOMAIN-CONTAINING PROTEIN"/>
    <property type="match status" value="1"/>
</dbReference>
<comment type="subunit">
    <text evidence="5">Part of the 50S ribosomal subunit; part of the 5S rRNA/L5/L18/L25 subcomplex. Contacts the 5S rRNA. Binds to the 5S rRNA independently of L5 and L18.</text>
</comment>
<gene>
    <name evidence="5" type="primary">rplY</name>
    <name evidence="5" type="synonym">ctc</name>
    <name evidence="9" type="ORF">O6P33_05355</name>
</gene>
<dbReference type="GO" id="GO:0008097">
    <property type="term" value="F:5S rRNA binding"/>
    <property type="evidence" value="ECO:0007669"/>
    <property type="project" value="InterPro"/>
</dbReference>
<keyword evidence="1 5" id="KW-0699">rRNA-binding</keyword>
<feature type="region of interest" description="Disordered" evidence="6">
    <location>
        <begin position="193"/>
        <end position="214"/>
    </location>
</feature>
<evidence type="ECO:0000256" key="4">
    <source>
        <dbReference type="ARBA" id="ARBA00023274"/>
    </source>
</evidence>
<organism evidence="9 10">
    <name type="scientific">Denitrificimonas caeni</name>
    <dbReference type="NCBI Taxonomy" id="521720"/>
    <lineage>
        <taxon>Bacteria</taxon>
        <taxon>Pseudomonadati</taxon>
        <taxon>Pseudomonadota</taxon>
        <taxon>Gammaproteobacteria</taxon>
        <taxon>Pseudomonadales</taxon>
        <taxon>Pseudomonadaceae</taxon>
        <taxon>Denitrificimonas</taxon>
    </lineage>
</organism>
<dbReference type="Pfam" id="PF14693">
    <property type="entry name" value="Ribosomal_TL5_C"/>
    <property type="match status" value="1"/>
</dbReference>
<reference evidence="9 10" key="1">
    <citation type="submission" date="2022-12" db="EMBL/GenBank/DDBJ databases">
        <title>Coexistence and Characterization of a Novel Tigecycline Resistance gene tet(X) variant and blaNDM-1 in a Pseudomonas caeni Isolate of Chicken Origin.</title>
        <authorList>
            <person name="Lu X."/>
            <person name="Zhang L."/>
            <person name="Li R."/>
            <person name="Wang Z."/>
        </authorList>
    </citation>
    <scope>NUCLEOTIDE SEQUENCE [LARGE SCALE GENOMIC DNA]</scope>
    <source>
        <strain evidence="9 10">CE14</strain>
    </source>
</reference>
<dbReference type="NCBIfam" id="NF004128">
    <property type="entry name" value="PRK05618.1-2"/>
    <property type="match status" value="1"/>
</dbReference>
<evidence type="ECO:0000256" key="1">
    <source>
        <dbReference type="ARBA" id="ARBA00022730"/>
    </source>
</evidence>
<evidence type="ECO:0000259" key="7">
    <source>
        <dbReference type="Pfam" id="PF01386"/>
    </source>
</evidence>
<keyword evidence="10" id="KW-1185">Reference proteome</keyword>
<dbReference type="InterPro" id="IPR020056">
    <property type="entry name" value="Rbsml_bL25/Gln-tRNA_synth_N"/>
</dbReference>
<evidence type="ECO:0000256" key="2">
    <source>
        <dbReference type="ARBA" id="ARBA00022884"/>
    </source>
</evidence>
<dbReference type="GO" id="GO:0022625">
    <property type="term" value="C:cytosolic large ribosomal subunit"/>
    <property type="evidence" value="ECO:0007669"/>
    <property type="project" value="TreeGrafter"/>
</dbReference>
<dbReference type="NCBIfam" id="NF004612">
    <property type="entry name" value="PRK05943.1"/>
    <property type="match status" value="1"/>
</dbReference>
<comment type="similarity">
    <text evidence="5">Belongs to the bacterial ribosomal protein bL25 family. CTC subfamily.</text>
</comment>
<sequence length="214" mass="23231">MSEFTLNAQARSDLGKGASRRLRRNADLVPAVIYGGDSEPASISLQNREVTKLLLNDAAFSSILVLNVDGKKESVLIKDLQRHPAKGFAMHADFIRIVAGQKLTTIIPVVLLNEENCVGVKMGGGDIFRLATEIEVTCLPQDLPESIEVDMLEVDLNETVHLADIKAPKGVEFTALEQDNNIAVATVSPARVEEVIDEEQDQPAAAEGESEEEK</sequence>
<feature type="domain" description="Large ribosomal subunit protein bL25 beta" evidence="8">
    <location>
        <begin position="102"/>
        <end position="190"/>
    </location>
</feature>
<comment type="function">
    <text evidence="5">This is one of the proteins that binds to the 5S RNA in the ribosome where it forms part of the central protuberance.</text>
</comment>
<dbReference type="Pfam" id="PF01386">
    <property type="entry name" value="Ribosomal_L25p"/>
    <property type="match status" value="1"/>
</dbReference>
<dbReference type="CDD" id="cd00495">
    <property type="entry name" value="Ribosomal_L25_TL5_CTC"/>
    <property type="match status" value="1"/>
</dbReference>
<dbReference type="SUPFAM" id="SSF50715">
    <property type="entry name" value="Ribosomal protein L25-like"/>
    <property type="match status" value="1"/>
</dbReference>
<dbReference type="NCBIfam" id="NF004130">
    <property type="entry name" value="PRK05618.1-5"/>
    <property type="match status" value="1"/>
</dbReference>
<proteinExistence type="inferred from homology"/>
<dbReference type="InterPro" id="IPR037121">
    <property type="entry name" value="Ribosomal_bL25_C"/>
</dbReference>
<evidence type="ECO:0000313" key="9">
    <source>
        <dbReference type="EMBL" id="WBE26256.1"/>
    </source>
</evidence>
<dbReference type="GO" id="GO:0006412">
    <property type="term" value="P:translation"/>
    <property type="evidence" value="ECO:0007669"/>
    <property type="project" value="UniProtKB-UniRule"/>
</dbReference>
<dbReference type="Gene3D" id="2.170.120.20">
    <property type="entry name" value="Ribosomal protein L25, beta domain"/>
    <property type="match status" value="1"/>
</dbReference>
<evidence type="ECO:0000259" key="8">
    <source>
        <dbReference type="Pfam" id="PF14693"/>
    </source>
</evidence>
<dbReference type="HAMAP" id="MF_01334">
    <property type="entry name" value="Ribosomal_bL25_CTC"/>
    <property type="match status" value="1"/>
</dbReference>
<evidence type="ECO:0000256" key="5">
    <source>
        <dbReference type="HAMAP-Rule" id="MF_01334"/>
    </source>
</evidence>
<evidence type="ECO:0000256" key="3">
    <source>
        <dbReference type="ARBA" id="ARBA00022980"/>
    </source>
</evidence>
<dbReference type="GO" id="GO:0003735">
    <property type="term" value="F:structural constituent of ribosome"/>
    <property type="evidence" value="ECO:0007669"/>
    <property type="project" value="InterPro"/>
</dbReference>
<dbReference type="InterPro" id="IPR020930">
    <property type="entry name" value="Ribosomal_uL5_bac-type"/>
</dbReference>
<dbReference type="AlphaFoldDB" id="A0AAE9VQ72"/>
<name>A0AAE9VQ72_9GAMM</name>
<dbReference type="InterPro" id="IPR029751">
    <property type="entry name" value="Ribosomal_L25_dom"/>
</dbReference>
<dbReference type="EMBL" id="CP114976">
    <property type="protein sequence ID" value="WBE26256.1"/>
    <property type="molecule type" value="Genomic_DNA"/>
</dbReference>
<dbReference type="Gene3D" id="2.40.240.10">
    <property type="entry name" value="Ribosomal Protein L25, Chain P"/>
    <property type="match status" value="1"/>
</dbReference>
<dbReference type="InterPro" id="IPR001021">
    <property type="entry name" value="Ribosomal_bL25_long"/>
</dbReference>
<dbReference type="InterPro" id="IPR011035">
    <property type="entry name" value="Ribosomal_bL25/Gln-tRNA_synth"/>
</dbReference>
<dbReference type="InterPro" id="IPR020057">
    <property type="entry name" value="Ribosomal_bL25_b-dom"/>
</dbReference>
<dbReference type="NCBIfam" id="TIGR00731">
    <property type="entry name" value="bL25_bact_ctc"/>
    <property type="match status" value="1"/>
</dbReference>
<feature type="domain" description="Large ribosomal subunit protein bL25 L25" evidence="7">
    <location>
        <begin position="6"/>
        <end position="94"/>
    </location>
</feature>
<dbReference type="PANTHER" id="PTHR33284">
    <property type="entry name" value="RIBOSOMAL PROTEIN L25/GLN-TRNA SYNTHETASE, ANTI-CODON-BINDING DOMAIN-CONTAINING PROTEIN"/>
    <property type="match status" value="1"/>
</dbReference>
<keyword evidence="2 5" id="KW-0694">RNA-binding</keyword>
<dbReference type="RefSeq" id="WP_269819179.1">
    <property type="nucleotide sequence ID" value="NZ_CP114976.1"/>
</dbReference>
<dbReference type="Proteomes" id="UP001212189">
    <property type="component" value="Chromosome"/>
</dbReference>
<evidence type="ECO:0000256" key="6">
    <source>
        <dbReference type="SAM" id="MobiDB-lite"/>
    </source>
</evidence>
<dbReference type="KEGG" id="dce:O6P33_05355"/>
<protein>
    <recommendedName>
        <fullName evidence="5">Large ribosomal subunit protein bL25</fullName>
    </recommendedName>
    <alternativeName>
        <fullName evidence="5">General stress protein CTC</fullName>
    </alternativeName>
</protein>
<keyword evidence="4 5" id="KW-0687">Ribonucleoprotein</keyword>
<evidence type="ECO:0000313" key="10">
    <source>
        <dbReference type="Proteomes" id="UP001212189"/>
    </source>
</evidence>
<keyword evidence="3 5" id="KW-0689">Ribosomal protein</keyword>
<accession>A0AAE9VQ72</accession>